<feature type="transmembrane region" description="Helical" evidence="2">
    <location>
        <begin position="60"/>
        <end position="80"/>
    </location>
</feature>
<feature type="transmembrane region" description="Helical" evidence="2">
    <location>
        <begin position="214"/>
        <end position="232"/>
    </location>
</feature>
<feature type="transmembrane region" description="Helical" evidence="2">
    <location>
        <begin position="86"/>
        <end position="104"/>
    </location>
</feature>
<keyword evidence="2" id="KW-0472">Membrane</keyword>
<organism evidence="4 5">
    <name type="scientific">Rotaria sordida</name>
    <dbReference type="NCBI Taxonomy" id="392033"/>
    <lineage>
        <taxon>Eukaryota</taxon>
        <taxon>Metazoa</taxon>
        <taxon>Spiralia</taxon>
        <taxon>Gnathifera</taxon>
        <taxon>Rotifera</taxon>
        <taxon>Eurotatoria</taxon>
        <taxon>Bdelloidea</taxon>
        <taxon>Philodinida</taxon>
        <taxon>Philodinidae</taxon>
        <taxon>Rotaria</taxon>
    </lineage>
</organism>
<evidence type="ECO:0000313" key="5">
    <source>
        <dbReference type="Proteomes" id="UP000663836"/>
    </source>
</evidence>
<evidence type="ECO:0000256" key="2">
    <source>
        <dbReference type="SAM" id="Phobius"/>
    </source>
</evidence>
<feature type="domain" description="PGAP2IP second transmembrane" evidence="3">
    <location>
        <begin position="189"/>
        <end position="263"/>
    </location>
</feature>
<proteinExistence type="predicted"/>
<reference evidence="4" key="1">
    <citation type="submission" date="2021-02" db="EMBL/GenBank/DDBJ databases">
        <authorList>
            <person name="Nowell W R."/>
        </authorList>
    </citation>
    <scope>NUCLEOTIDE SEQUENCE</scope>
</reference>
<keyword evidence="2" id="KW-0812">Transmembrane</keyword>
<protein>
    <recommendedName>
        <fullName evidence="3">PGAP2IP second transmembrane domain-containing protein</fullName>
    </recommendedName>
</protein>
<feature type="transmembrane region" description="Helical" evidence="2">
    <location>
        <begin position="238"/>
        <end position="260"/>
    </location>
</feature>
<comment type="caution">
    <text evidence="4">The sequence shown here is derived from an EMBL/GenBank/DDBJ whole genome shotgun (WGS) entry which is preliminary data.</text>
</comment>
<evidence type="ECO:0000313" key="4">
    <source>
        <dbReference type="EMBL" id="CAF4086014.1"/>
    </source>
</evidence>
<keyword evidence="2" id="KW-1133">Transmembrane helix</keyword>
<feature type="domain" description="PGAP2IP second transmembrane" evidence="3">
    <location>
        <begin position="144"/>
        <end position="188"/>
    </location>
</feature>
<name>A0A819TSD3_9BILA</name>
<accession>A0A819TSD3</accession>
<evidence type="ECO:0000256" key="1">
    <source>
        <dbReference type="SAM" id="MobiDB-lite"/>
    </source>
</evidence>
<evidence type="ECO:0000259" key="3">
    <source>
        <dbReference type="Pfam" id="PF23021"/>
    </source>
</evidence>
<dbReference type="Pfam" id="PF23021">
    <property type="entry name" value="6TM_2nd_PGAP2IP"/>
    <property type="match status" value="2"/>
</dbReference>
<feature type="compositionally biased region" description="Basic and acidic residues" evidence="1">
    <location>
        <begin position="14"/>
        <end position="29"/>
    </location>
</feature>
<dbReference type="AlphaFoldDB" id="A0A819TSD3"/>
<gene>
    <name evidence="4" type="ORF">JBS370_LOCUS30979</name>
</gene>
<dbReference type="EMBL" id="CAJOBD010007408">
    <property type="protein sequence ID" value="CAF4086014.1"/>
    <property type="molecule type" value="Genomic_DNA"/>
</dbReference>
<dbReference type="Proteomes" id="UP000663836">
    <property type="component" value="Unassembled WGS sequence"/>
</dbReference>
<dbReference type="InterPro" id="IPR053911">
    <property type="entry name" value="PGAP2IP_TM_2nd"/>
</dbReference>
<feature type="region of interest" description="Disordered" evidence="1">
    <location>
        <begin position="1"/>
        <end position="33"/>
    </location>
</feature>
<feature type="transmembrane region" description="Helical" evidence="2">
    <location>
        <begin position="146"/>
        <end position="165"/>
    </location>
</feature>
<sequence length="263" mass="29858">MDENILRSRQKVASKSDDKTSDREKEKMLRKNRKQTAENYDFGDIEKVPSNIENIMEKNFVTYIYLGIIFCLRICFLSYIPAWSSVMANLIHFLIGIGTIIDQFERDNPMCQLLPSISFNLSSTKSTLGINPLRSASCENILQPNWLLVAIGFASLLFYLQWVFGDLSVVSRWASNGFPNQPLDPIPYVTNRWWISVGFLASGLLYFSRGNVSFMSAFALSIFIGSILSLLFDKIARALSAHIVFIATFPYIIQVIYAVWTSA</sequence>